<dbReference type="InterPro" id="IPR050361">
    <property type="entry name" value="MPP/UQCRC_Complex"/>
</dbReference>
<evidence type="ECO:0000259" key="2">
    <source>
        <dbReference type="Pfam" id="PF05193"/>
    </source>
</evidence>
<dbReference type="EMBL" id="LYXE01000127">
    <property type="protein sequence ID" value="PDV97575.1"/>
    <property type="molecule type" value="Genomic_DNA"/>
</dbReference>
<dbReference type="GO" id="GO:0046872">
    <property type="term" value="F:metal ion binding"/>
    <property type="evidence" value="ECO:0007669"/>
    <property type="project" value="InterPro"/>
</dbReference>
<dbReference type="InterPro" id="IPR011765">
    <property type="entry name" value="Pept_M16_N"/>
</dbReference>
<dbReference type="Pfam" id="PF05193">
    <property type="entry name" value="Peptidase_M16_C"/>
    <property type="match status" value="1"/>
</dbReference>
<comment type="caution">
    <text evidence="3">The sequence shown here is derived from an EMBL/GenBank/DDBJ whole genome shotgun (WGS) entry which is preliminary data.</text>
</comment>
<dbReference type="SUPFAM" id="SSF63411">
    <property type="entry name" value="LuxS/MPP-like metallohydrolase"/>
    <property type="match status" value="2"/>
</dbReference>
<dbReference type="InterPro" id="IPR011249">
    <property type="entry name" value="Metalloenz_LuxS/M16"/>
</dbReference>
<feature type="domain" description="Peptidase M16 C-terminal" evidence="2">
    <location>
        <begin position="176"/>
        <end position="352"/>
    </location>
</feature>
<evidence type="ECO:0000313" key="4">
    <source>
        <dbReference type="Proteomes" id="UP000220922"/>
    </source>
</evidence>
<dbReference type="AlphaFoldDB" id="A0A2H3L5P6"/>
<dbReference type="InterPro" id="IPR007863">
    <property type="entry name" value="Peptidase_M16_C"/>
</dbReference>
<proteinExistence type="predicted"/>
<keyword evidence="4" id="KW-1185">Reference proteome</keyword>
<dbReference type="OrthoDB" id="9762085at2"/>
<evidence type="ECO:0000259" key="1">
    <source>
        <dbReference type="Pfam" id="PF00675"/>
    </source>
</evidence>
<organism evidence="3 4">
    <name type="scientific">Candidatus Chloroploca asiatica</name>
    <dbReference type="NCBI Taxonomy" id="1506545"/>
    <lineage>
        <taxon>Bacteria</taxon>
        <taxon>Bacillati</taxon>
        <taxon>Chloroflexota</taxon>
        <taxon>Chloroflexia</taxon>
        <taxon>Chloroflexales</taxon>
        <taxon>Chloroflexineae</taxon>
        <taxon>Oscillochloridaceae</taxon>
        <taxon>Candidatus Chloroploca</taxon>
    </lineage>
</organism>
<sequence>MVRRVGGIAQASRYQFANGMIALVHRNPSTPTVSVRGELRLGAVDEPASANGLALLTGAALIRGAGERTFQQLVAETEARGCGVSAAGGLHATSFGGRALVEDLPLILELLADMLIRPTFPFHEVTKLRNQFLMSLREQEEEPMTRASRAIHTLLYPSEHPYSRLSTGTLMTVQALERDDLVRFHGAYHPQDAIIAVVGDVEPDAVFAALERHFGSWNPVKSPPKTTLPAVPPLYEPQRCDIVMEGKLQSDVIWAVHGLARNDPDFYPAMLANLILGRLGLGGRLGEEVRENQGMAYYCSSSLDADLGAGPWSAVAGVNPNDVERAIEAMLHEIRRFAHEGPTAQELADARDFLTGMLVLGLETNDGMAGTLLAIERYQLGLDFIERYPALLATVSHEEILEVARRYLGGTGYALAVAGPPVV</sequence>
<dbReference type="RefSeq" id="WP_097654202.1">
    <property type="nucleotide sequence ID" value="NZ_LYXE01000127.1"/>
</dbReference>
<dbReference type="PANTHER" id="PTHR11851">
    <property type="entry name" value="METALLOPROTEASE"/>
    <property type="match status" value="1"/>
</dbReference>
<evidence type="ECO:0000313" key="3">
    <source>
        <dbReference type="EMBL" id="PDV97575.1"/>
    </source>
</evidence>
<dbReference type="Pfam" id="PF00675">
    <property type="entry name" value="Peptidase_M16"/>
    <property type="match status" value="1"/>
</dbReference>
<name>A0A2H3L5P6_9CHLR</name>
<feature type="domain" description="Peptidase M16 N-terminal" evidence="1">
    <location>
        <begin position="24"/>
        <end position="156"/>
    </location>
</feature>
<accession>A0A2H3L5P6</accession>
<gene>
    <name evidence="3" type="ORF">A9Q02_03735</name>
</gene>
<dbReference type="PANTHER" id="PTHR11851:SF224">
    <property type="entry name" value="PROCESSING PROTEASE"/>
    <property type="match status" value="1"/>
</dbReference>
<dbReference type="Gene3D" id="3.30.830.10">
    <property type="entry name" value="Metalloenzyme, LuxS/M16 peptidase-like"/>
    <property type="match status" value="2"/>
</dbReference>
<reference evidence="3 4" key="1">
    <citation type="submission" date="2016-05" db="EMBL/GenBank/DDBJ databases">
        <authorList>
            <person name="Lavstsen T."/>
            <person name="Jespersen J.S."/>
        </authorList>
    </citation>
    <scope>NUCLEOTIDE SEQUENCE [LARGE SCALE GENOMIC DNA]</scope>
    <source>
        <strain evidence="3 4">B7-9</strain>
    </source>
</reference>
<dbReference type="Proteomes" id="UP000220922">
    <property type="component" value="Unassembled WGS sequence"/>
</dbReference>
<protein>
    <submittedName>
        <fullName evidence="3">Peptidase M16</fullName>
    </submittedName>
</protein>